<comment type="similarity">
    <text evidence="1">Belongs to the dUTPase family.</text>
</comment>
<reference evidence="7 8" key="1">
    <citation type="submission" date="2020-05" db="EMBL/GenBank/DDBJ databases">
        <title>Draft genome sequence of Desulfovibrio sp. strain HN2T.</title>
        <authorList>
            <person name="Ueno A."/>
            <person name="Tamazawa S."/>
            <person name="Tamamura S."/>
            <person name="Murakami T."/>
            <person name="Kiyama T."/>
            <person name="Inomata H."/>
            <person name="Amano Y."/>
            <person name="Miyakawa K."/>
            <person name="Tamaki H."/>
            <person name="Naganuma T."/>
            <person name="Kaneko K."/>
        </authorList>
    </citation>
    <scope>NUCLEOTIDE SEQUENCE [LARGE SCALE GENOMIC DNA]</scope>
    <source>
        <strain evidence="7 8">HN2</strain>
    </source>
</reference>
<keyword evidence="8" id="KW-1185">Reference proteome</keyword>
<protein>
    <recommendedName>
        <fullName evidence="2">dUTP diphosphatase</fullName>
        <ecNumber evidence="2">3.6.1.23</ecNumber>
    </recommendedName>
</protein>
<evidence type="ECO:0000259" key="6">
    <source>
        <dbReference type="Pfam" id="PF00692"/>
    </source>
</evidence>
<dbReference type="Gene3D" id="2.70.40.10">
    <property type="match status" value="1"/>
</dbReference>
<dbReference type="EMBL" id="BLVO01000013">
    <property type="protein sequence ID" value="GFM33093.1"/>
    <property type="molecule type" value="Genomic_DNA"/>
</dbReference>
<dbReference type="Proteomes" id="UP000503840">
    <property type="component" value="Unassembled WGS sequence"/>
</dbReference>
<evidence type="ECO:0000313" key="7">
    <source>
        <dbReference type="EMBL" id="GFM33093.1"/>
    </source>
</evidence>
<dbReference type="InterPro" id="IPR036157">
    <property type="entry name" value="dUTPase-like_sf"/>
</dbReference>
<evidence type="ECO:0000256" key="4">
    <source>
        <dbReference type="ARBA" id="ARBA00023080"/>
    </source>
</evidence>
<name>A0A7J0BH63_9BACT</name>
<organism evidence="7 8">
    <name type="scientific">Desulfovibrio subterraneus</name>
    <dbReference type="NCBI Taxonomy" id="2718620"/>
    <lineage>
        <taxon>Bacteria</taxon>
        <taxon>Pseudomonadati</taxon>
        <taxon>Thermodesulfobacteriota</taxon>
        <taxon>Desulfovibrionia</taxon>
        <taxon>Desulfovibrionales</taxon>
        <taxon>Desulfovibrionaceae</taxon>
        <taxon>Desulfovibrio</taxon>
    </lineage>
</organism>
<dbReference type="SUPFAM" id="SSF51283">
    <property type="entry name" value="dUTPase-like"/>
    <property type="match status" value="1"/>
</dbReference>
<keyword evidence="3 7" id="KW-0378">Hydrolase</keyword>
<evidence type="ECO:0000256" key="2">
    <source>
        <dbReference type="ARBA" id="ARBA00012379"/>
    </source>
</evidence>
<evidence type="ECO:0000256" key="3">
    <source>
        <dbReference type="ARBA" id="ARBA00022801"/>
    </source>
</evidence>
<proteinExistence type="inferred from homology"/>
<evidence type="ECO:0000256" key="1">
    <source>
        <dbReference type="ARBA" id="ARBA00006581"/>
    </source>
</evidence>
<dbReference type="InterPro" id="IPR033704">
    <property type="entry name" value="dUTPase_trimeric"/>
</dbReference>
<dbReference type="CDD" id="cd07557">
    <property type="entry name" value="trimeric_dUTPase"/>
    <property type="match status" value="1"/>
</dbReference>
<sequence length="155" mass="16318">MRFLRDAQGVYAGEGEGSAESGLAYATPWSAGLDLRACFDEETITIPPGGRHAIPVGVAIEPAVLNVAGFVYSRSGLGTKRGLTVSQGVGVIDPDYRGEIIVSLLNTSGEERTVTRGERIAQLVFQPFYQAEITVADELGDTQRGAGGFGHTGTM</sequence>
<evidence type="ECO:0000313" key="8">
    <source>
        <dbReference type="Proteomes" id="UP000503840"/>
    </source>
</evidence>
<dbReference type="GO" id="GO:0006226">
    <property type="term" value="P:dUMP biosynthetic process"/>
    <property type="evidence" value="ECO:0007669"/>
    <property type="project" value="InterPro"/>
</dbReference>
<dbReference type="NCBIfam" id="NF001862">
    <property type="entry name" value="PRK00601.1"/>
    <property type="match status" value="1"/>
</dbReference>
<keyword evidence="4" id="KW-0546">Nucleotide metabolism</keyword>
<dbReference type="InterPro" id="IPR029054">
    <property type="entry name" value="dUTPase-like"/>
</dbReference>
<dbReference type="GO" id="GO:0004170">
    <property type="term" value="F:dUTP diphosphatase activity"/>
    <property type="evidence" value="ECO:0007669"/>
    <property type="project" value="UniProtKB-EC"/>
</dbReference>
<dbReference type="PANTHER" id="PTHR11241:SF0">
    <property type="entry name" value="DEOXYURIDINE 5'-TRIPHOSPHATE NUCLEOTIDOHYDROLASE"/>
    <property type="match status" value="1"/>
</dbReference>
<dbReference type="NCBIfam" id="TIGR00576">
    <property type="entry name" value="dut"/>
    <property type="match status" value="1"/>
</dbReference>
<evidence type="ECO:0000256" key="5">
    <source>
        <dbReference type="ARBA" id="ARBA00047686"/>
    </source>
</evidence>
<gene>
    <name evidence="7" type="primary">dut</name>
    <name evidence="7" type="ORF">DSM101010T_14580</name>
</gene>
<dbReference type="EC" id="3.6.1.23" evidence="2"/>
<dbReference type="GO" id="GO:0000287">
    <property type="term" value="F:magnesium ion binding"/>
    <property type="evidence" value="ECO:0007669"/>
    <property type="project" value="InterPro"/>
</dbReference>
<comment type="catalytic activity">
    <reaction evidence="5">
        <text>dUTP + H2O = dUMP + diphosphate + H(+)</text>
        <dbReference type="Rhea" id="RHEA:10248"/>
        <dbReference type="ChEBI" id="CHEBI:15377"/>
        <dbReference type="ChEBI" id="CHEBI:15378"/>
        <dbReference type="ChEBI" id="CHEBI:33019"/>
        <dbReference type="ChEBI" id="CHEBI:61555"/>
        <dbReference type="ChEBI" id="CHEBI:246422"/>
        <dbReference type="EC" id="3.6.1.23"/>
    </reaction>
</comment>
<dbReference type="Pfam" id="PF00692">
    <property type="entry name" value="dUTPase"/>
    <property type="match status" value="1"/>
</dbReference>
<dbReference type="AlphaFoldDB" id="A0A7J0BH63"/>
<accession>A0A7J0BH63</accession>
<dbReference type="InterPro" id="IPR008181">
    <property type="entry name" value="dUTPase"/>
</dbReference>
<dbReference type="GO" id="GO:0046081">
    <property type="term" value="P:dUTP catabolic process"/>
    <property type="evidence" value="ECO:0007669"/>
    <property type="project" value="InterPro"/>
</dbReference>
<dbReference type="PANTHER" id="PTHR11241">
    <property type="entry name" value="DEOXYURIDINE 5'-TRIPHOSPHATE NUCLEOTIDOHYDROLASE"/>
    <property type="match status" value="1"/>
</dbReference>
<feature type="domain" description="dUTPase-like" evidence="6">
    <location>
        <begin position="25"/>
        <end position="153"/>
    </location>
</feature>
<comment type="caution">
    <text evidence="7">The sequence shown here is derived from an EMBL/GenBank/DDBJ whole genome shotgun (WGS) entry which is preliminary data.</text>
</comment>